<dbReference type="PANTHER" id="PTHR39960">
    <property type="entry name" value="LD34147P"/>
    <property type="match status" value="1"/>
</dbReference>
<evidence type="ECO:0000313" key="3">
    <source>
        <dbReference type="Proteomes" id="UP000325440"/>
    </source>
</evidence>
<evidence type="ECO:0000256" key="1">
    <source>
        <dbReference type="SAM" id="SignalP"/>
    </source>
</evidence>
<accession>A0A5E4MUH3</accession>
<dbReference type="GO" id="GO:0005886">
    <property type="term" value="C:plasma membrane"/>
    <property type="evidence" value="ECO:0007669"/>
    <property type="project" value="TreeGrafter"/>
</dbReference>
<dbReference type="OrthoDB" id="8190635at2759"/>
<dbReference type="AlphaFoldDB" id="A0A5E4MUH3"/>
<feature type="signal peptide" evidence="1">
    <location>
        <begin position="1"/>
        <end position="25"/>
    </location>
</feature>
<dbReference type="EMBL" id="CABPRJ010000963">
    <property type="protein sequence ID" value="VVC33104.1"/>
    <property type="molecule type" value="Genomic_DNA"/>
</dbReference>
<keyword evidence="1" id="KW-0732">Signal</keyword>
<keyword evidence="3" id="KW-1185">Reference proteome</keyword>
<proteinExistence type="predicted"/>
<evidence type="ECO:0000313" key="2">
    <source>
        <dbReference type="EMBL" id="VVC33104.1"/>
    </source>
</evidence>
<feature type="chain" id="PRO_5022752736" evidence="1">
    <location>
        <begin position="26"/>
        <end position="486"/>
    </location>
</feature>
<protein>
    <submittedName>
        <fullName evidence="2">Uncharacterized protein</fullName>
    </submittedName>
</protein>
<dbReference type="Proteomes" id="UP000325440">
    <property type="component" value="Unassembled WGS sequence"/>
</dbReference>
<sequence>MWPKTVTVATCLWLLTSNDFRLSSASKDATYEDIRTAIYSFAHSLRDNVDKLERHERREIQSGDKMQNMLLTIVNKQIQQKADYQALETAIKDLGHNVDVLTNAEKDEVTSTISVKSMLNNIDNRIVNGEAELMSILITQQKSADESRQLLDTKLAAMSEQIIALQSRFEAIEQAPKAKVSNDVIFELMQKISADQQSFLIASQTSGPSNDTSQMVQEAKHAVVETINVLSTKLDDDKRRREAFETKLIGAVESTKAFQDDVQNSFQLMSEEVRTLSDVQKTLAQTSDNVMDAKRRIEYSTHQILTEVTSVVNERSKELNDSVNAGIERAMKAVLDAQTTGMANVSLKIEMEISQVWRQIGIMYQTLTDSASTLATLQKQTDTFVNSTATSVDGMNNKVSAIAGRMSEVDDNLNYLLGRLSLVTQEFKEIKVGLGEALENIRIGLETVQGSKKAVDLGPGPNPIDEEPLSENINPHILSKTVYTVS</sequence>
<organism evidence="2 3">
    <name type="scientific">Cinara cedri</name>
    <dbReference type="NCBI Taxonomy" id="506608"/>
    <lineage>
        <taxon>Eukaryota</taxon>
        <taxon>Metazoa</taxon>
        <taxon>Ecdysozoa</taxon>
        <taxon>Arthropoda</taxon>
        <taxon>Hexapoda</taxon>
        <taxon>Insecta</taxon>
        <taxon>Pterygota</taxon>
        <taxon>Neoptera</taxon>
        <taxon>Paraneoptera</taxon>
        <taxon>Hemiptera</taxon>
        <taxon>Sternorrhyncha</taxon>
        <taxon>Aphidomorpha</taxon>
        <taxon>Aphidoidea</taxon>
        <taxon>Aphididae</taxon>
        <taxon>Lachninae</taxon>
        <taxon>Cinara</taxon>
    </lineage>
</organism>
<name>A0A5E4MUH3_9HEMI</name>
<dbReference type="PANTHER" id="PTHR39960:SF1">
    <property type="entry name" value="LD34147P"/>
    <property type="match status" value="1"/>
</dbReference>
<reference evidence="2 3" key="1">
    <citation type="submission" date="2019-08" db="EMBL/GenBank/DDBJ databases">
        <authorList>
            <person name="Alioto T."/>
            <person name="Alioto T."/>
            <person name="Gomez Garrido J."/>
        </authorList>
    </citation>
    <scope>NUCLEOTIDE SEQUENCE [LARGE SCALE GENOMIC DNA]</scope>
</reference>
<gene>
    <name evidence="2" type="ORF">CINCED_3A010877</name>
</gene>